<comment type="pathway">
    <text evidence="2 12">Amino-acid biosynthesis; L-proline biosynthesis; L-glutamate 5-semialdehyde from L-ornithine: step 1/1.</text>
</comment>
<organism evidence="13 14">
    <name type="scientific">Pelagomonas calceolata</name>
    <dbReference type="NCBI Taxonomy" id="35677"/>
    <lineage>
        <taxon>Eukaryota</taxon>
        <taxon>Sar</taxon>
        <taxon>Stramenopiles</taxon>
        <taxon>Ochrophyta</taxon>
        <taxon>Pelagophyceae</taxon>
        <taxon>Pelagomonadales</taxon>
        <taxon>Pelagomonadaceae</taxon>
        <taxon>Pelagomonas</taxon>
    </lineage>
</organism>
<dbReference type="GO" id="GO:0055129">
    <property type="term" value="P:L-proline biosynthetic process"/>
    <property type="evidence" value="ECO:0007669"/>
    <property type="project" value="UniProtKB-UniPathway"/>
</dbReference>
<dbReference type="Gene3D" id="3.90.1150.10">
    <property type="entry name" value="Aspartate Aminotransferase, domain 1"/>
    <property type="match status" value="1"/>
</dbReference>
<evidence type="ECO:0000313" key="13">
    <source>
        <dbReference type="EMBL" id="CAH0375188.1"/>
    </source>
</evidence>
<comment type="caution">
    <text evidence="13">The sequence shown here is derived from an EMBL/GenBank/DDBJ whole genome shotgun (WGS) entry which is preliminary data.</text>
</comment>
<reference evidence="13" key="1">
    <citation type="submission" date="2021-11" db="EMBL/GenBank/DDBJ databases">
        <authorList>
            <consortium name="Genoscope - CEA"/>
            <person name="William W."/>
        </authorList>
    </citation>
    <scope>NUCLEOTIDE SEQUENCE</scope>
</reference>
<dbReference type="SUPFAM" id="SSF53383">
    <property type="entry name" value="PLP-dependent transferases"/>
    <property type="match status" value="1"/>
</dbReference>
<dbReference type="UniPathway" id="UPA00098">
    <property type="reaction ID" value="UER00358"/>
</dbReference>
<comment type="similarity">
    <text evidence="3 11">Belongs to the class-III pyridoxal-phosphate-dependent aminotransferase family.</text>
</comment>
<dbReference type="Gene3D" id="3.40.640.10">
    <property type="entry name" value="Type I PLP-dependent aspartate aminotransferase-like (Major domain)"/>
    <property type="match status" value="1"/>
</dbReference>
<comment type="cofactor">
    <cofactor evidence="1 12">
        <name>pyridoxal 5'-phosphate</name>
        <dbReference type="ChEBI" id="CHEBI:597326"/>
    </cofactor>
</comment>
<evidence type="ECO:0000256" key="6">
    <source>
        <dbReference type="ARBA" id="ARBA00022679"/>
    </source>
</evidence>
<evidence type="ECO:0000256" key="9">
    <source>
        <dbReference type="ARBA" id="ARBA00051944"/>
    </source>
</evidence>
<dbReference type="EC" id="2.6.1.13" evidence="4 12"/>
<dbReference type="CDD" id="cd00610">
    <property type="entry name" value="OAT_like"/>
    <property type="match status" value="1"/>
</dbReference>
<accession>A0A8J2SMF8</accession>
<keyword evidence="14" id="KW-1185">Reference proteome</keyword>
<evidence type="ECO:0000256" key="12">
    <source>
        <dbReference type="RuleBase" id="RU365036"/>
    </source>
</evidence>
<dbReference type="PANTHER" id="PTHR11986:SF18">
    <property type="entry name" value="ORNITHINE AMINOTRANSFERASE, MITOCHONDRIAL"/>
    <property type="match status" value="1"/>
</dbReference>
<dbReference type="InterPro" id="IPR015424">
    <property type="entry name" value="PyrdxlP-dep_Trfase"/>
</dbReference>
<keyword evidence="5 12" id="KW-0032">Aminotransferase</keyword>
<dbReference type="GO" id="GO:0042802">
    <property type="term" value="F:identical protein binding"/>
    <property type="evidence" value="ECO:0007669"/>
    <property type="project" value="TreeGrafter"/>
</dbReference>
<dbReference type="FunFam" id="3.40.640.10:FF:000011">
    <property type="entry name" value="Ornithine aminotransferase"/>
    <property type="match status" value="1"/>
</dbReference>
<dbReference type="NCBIfam" id="TIGR01885">
    <property type="entry name" value="Orn_aminotrans"/>
    <property type="match status" value="1"/>
</dbReference>
<dbReference type="InterPro" id="IPR005814">
    <property type="entry name" value="Aminotrans_3"/>
</dbReference>
<evidence type="ECO:0000256" key="2">
    <source>
        <dbReference type="ARBA" id="ARBA00004998"/>
    </source>
</evidence>
<dbReference type="GO" id="GO:0004587">
    <property type="term" value="F:ornithine aminotransferase activity"/>
    <property type="evidence" value="ECO:0007669"/>
    <property type="project" value="UniProtKB-EC"/>
</dbReference>
<name>A0A8J2SMF8_9STRA</name>
<evidence type="ECO:0000313" key="14">
    <source>
        <dbReference type="Proteomes" id="UP000789595"/>
    </source>
</evidence>
<comment type="catalytic activity">
    <reaction evidence="9">
        <text>L-ornithine + 2-oxoglutarate = L-glutamate 5-semialdehyde + L-glutamate</text>
        <dbReference type="Rhea" id="RHEA:25160"/>
        <dbReference type="ChEBI" id="CHEBI:16810"/>
        <dbReference type="ChEBI" id="CHEBI:29985"/>
        <dbReference type="ChEBI" id="CHEBI:46911"/>
        <dbReference type="ChEBI" id="CHEBI:58066"/>
        <dbReference type="EC" id="2.6.1.13"/>
    </reaction>
    <physiologicalReaction direction="left-to-right" evidence="9">
        <dbReference type="Rhea" id="RHEA:25161"/>
    </physiologicalReaction>
</comment>
<dbReference type="InterPro" id="IPR015421">
    <property type="entry name" value="PyrdxlP-dep_Trfase_major"/>
</dbReference>
<evidence type="ECO:0000256" key="4">
    <source>
        <dbReference type="ARBA" id="ARBA00012924"/>
    </source>
</evidence>
<dbReference type="GO" id="GO:0005737">
    <property type="term" value="C:cytoplasm"/>
    <property type="evidence" value="ECO:0007669"/>
    <property type="project" value="TreeGrafter"/>
</dbReference>
<dbReference type="PIRSF" id="PIRSF000521">
    <property type="entry name" value="Transaminase_4ab_Lys_Orn"/>
    <property type="match status" value="1"/>
</dbReference>
<evidence type="ECO:0000256" key="1">
    <source>
        <dbReference type="ARBA" id="ARBA00001933"/>
    </source>
</evidence>
<dbReference type="FunFam" id="3.90.1150.10:FF:000152">
    <property type="entry name" value="Ornithine aminotransferase"/>
    <property type="match status" value="1"/>
</dbReference>
<keyword evidence="6 12" id="KW-0808">Transferase</keyword>
<evidence type="ECO:0000256" key="5">
    <source>
        <dbReference type="ARBA" id="ARBA00022576"/>
    </source>
</evidence>
<dbReference type="PROSITE" id="PS00600">
    <property type="entry name" value="AA_TRANSFER_CLASS_3"/>
    <property type="match status" value="1"/>
</dbReference>
<protein>
    <recommendedName>
        <fullName evidence="10 12">Ornithine aminotransferase</fullName>
        <ecNumber evidence="4 12">2.6.1.13</ecNumber>
    </recommendedName>
</protein>
<dbReference type="GO" id="GO:0030170">
    <property type="term" value="F:pyridoxal phosphate binding"/>
    <property type="evidence" value="ECO:0007669"/>
    <property type="project" value="InterPro"/>
</dbReference>
<proteinExistence type="inferred from homology"/>
<dbReference type="GO" id="GO:0019544">
    <property type="term" value="P:L-arginine catabolic process to L-glutamate"/>
    <property type="evidence" value="ECO:0007669"/>
    <property type="project" value="TreeGrafter"/>
</dbReference>
<evidence type="ECO:0000256" key="10">
    <source>
        <dbReference type="ARBA" id="ARBA00073894"/>
    </source>
</evidence>
<dbReference type="InterPro" id="IPR049704">
    <property type="entry name" value="Aminotrans_3_PPA_site"/>
</dbReference>
<keyword evidence="7 11" id="KW-0663">Pyridoxal phosphate</keyword>
<dbReference type="PANTHER" id="PTHR11986">
    <property type="entry name" value="AMINOTRANSFERASE CLASS III"/>
    <property type="match status" value="1"/>
</dbReference>
<dbReference type="AlphaFoldDB" id="A0A8J2SMF8"/>
<dbReference type="Pfam" id="PF00202">
    <property type="entry name" value="Aminotran_3"/>
    <property type="match status" value="1"/>
</dbReference>
<evidence type="ECO:0000256" key="8">
    <source>
        <dbReference type="ARBA" id="ARBA00051265"/>
    </source>
</evidence>
<gene>
    <name evidence="13" type="ORF">PECAL_4P25140</name>
</gene>
<dbReference type="GO" id="GO:0010121">
    <property type="term" value="P:L-arginine catabolic process to proline via ornithine"/>
    <property type="evidence" value="ECO:0007669"/>
    <property type="project" value="TreeGrafter"/>
</dbReference>
<dbReference type="EMBL" id="CAKKNE010000004">
    <property type="protein sequence ID" value="CAH0375188.1"/>
    <property type="molecule type" value="Genomic_DNA"/>
</dbReference>
<dbReference type="InterPro" id="IPR015422">
    <property type="entry name" value="PyrdxlP-dep_Trfase_small"/>
</dbReference>
<dbReference type="InterPro" id="IPR050103">
    <property type="entry name" value="Class-III_PLP-dep_AT"/>
</dbReference>
<dbReference type="OrthoDB" id="425114at2759"/>
<evidence type="ECO:0000256" key="3">
    <source>
        <dbReference type="ARBA" id="ARBA00008954"/>
    </source>
</evidence>
<evidence type="ECO:0000256" key="7">
    <source>
        <dbReference type="ARBA" id="ARBA00022898"/>
    </source>
</evidence>
<dbReference type="Proteomes" id="UP000789595">
    <property type="component" value="Unassembled WGS sequence"/>
</dbReference>
<sequence>MMRAATTIARRQARTLSAFAPQPLGPKSASLVARESKVGAENYAPLPVVLAKGDGCRVWDADGEEYLDFLSAYSAVNQGHCHPKIVQALSDQAGTLGLTSRAFYNDVLGEYCEFMTSLFGYERLLPMNSGVEGSETAVKLARRWAYDVKGVKGDAVVIMAENNFWGRSIAALSSSSDPTCKEGFGPYAPGFDLVPYEDLAKLEAALKKHGANVAAVMLEPIQGEAGVVVPPDDYLPGVKALCEKYNCLMVADEVQTGIGRTGKLLAVDHVNVRPDILVLGKALSGGAYPVSAVLCDSEIMLNVRPGEHGSTYGGNPVAARVAMAALNALIDEGMVENAQRMGDILDGELKRLVSKRKIALDTRGRGLLRALIIDDAQKPGELAYDVCLAMRDRGVLAKPTHGNIIRLAPPLVIDEAQLDAAVSSLDEALALWD</sequence>
<dbReference type="InterPro" id="IPR010164">
    <property type="entry name" value="Orn_aminotrans"/>
</dbReference>
<evidence type="ECO:0000256" key="11">
    <source>
        <dbReference type="RuleBase" id="RU003560"/>
    </source>
</evidence>
<comment type="catalytic activity">
    <reaction evidence="8 12">
        <text>a 2-oxocarboxylate + L-ornithine = L-glutamate 5-semialdehyde + an L-alpha-amino acid</text>
        <dbReference type="Rhea" id="RHEA:13877"/>
        <dbReference type="ChEBI" id="CHEBI:35179"/>
        <dbReference type="ChEBI" id="CHEBI:46911"/>
        <dbReference type="ChEBI" id="CHEBI:58066"/>
        <dbReference type="ChEBI" id="CHEBI:59869"/>
        <dbReference type="EC" id="2.6.1.13"/>
    </reaction>
</comment>